<dbReference type="PIRSF" id="PIRSF000103">
    <property type="entry name" value="HIBADH"/>
    <property type="match status" value="1"/>
</dbReference>
<name>A0ABW6SFG8_9NOCA</name>
<dbReference type="InterPro" id="IPR008927">
    <property type="entry name" value="6-PGluconate_DH-like_C_sf"/>
</dbReference>
<dbReference type="RefSeq" id="WP_083896271.1">
    <property type="nucleotide sequence ID" value="NZ_JBIAQY010000022.1"/>
</dbReference>
<evidence type="ECO:0000256" key="2">
    <source>
        <dbReference type="ARBA" id="ARBA00023002"/>
    </source>
</evidence>
<comment type="caution">
    <text evidence="6">The sequence shown here is derived from an EMBL/GenBank/DDBJ whole genome shotgun (WGS) entry which is preliminary data.</text>
</comment>
<evidence type="ECO:0000259" key="4">
    <source>
        <dbReference type="Pfam" id="PF03446"/>
    </source>
</evidence>
<dbReference type="Pfam" id="PF03446">
    <property type="entry name" value="NAD_binding_2"/>
    <property type="match status" value="1"/>
</dbReference>
<dbReference type="PANTHER" id="PTHR43060:SF15">
    <property type="entry name" value="3-HYDROXYISOBUTYRATE DEHYDROGENASE-LIKE 1, MITOCHONDRIAL-RELATED"/>
    <property type="match status" value="1"/>
</dbReference>
<dbReference type="PANTHER" id="PTHR43060">
    <property type="entry name" value="3-HYDROXYISOBUTYRATE DEHYDROGENASE-LIKE 1, MITOCHONDRIAL-RELATED"/>
    <property type="match status" value="1"/>
</dbReference>
<dbReference type="EC" id="1.1.-.-" evidence="6"/>
<dbReference type="Proteomes" id="UP001601992">
    <property type="component" value="Unassembled WGS sequence"/>
</dbReference>
<organism evidence="6 7">
    <name type="scientific">Nocardia jiangxiensis</name>
    <dbReference type="NCBI Taxonomy" id="282685"/>
    <lineage>
        <taxon>Bacteria</taxon>
        <taxon>Bacillati</taxon>
        <taxon>Actinomycetota</taxon>
        <taxon>Actinomycetes</taxon>
        <taxon>Mycobacteriales</taxon>
        <taxon>Nocardiaceae</taxon>
        <taxon>Nocardia</taxon>
    </lineage>
</organism>
<dbReference type="GO" id="GO:0016491">
    <property type="term" value="F:oxidoreductase activity"/>
    <property type="evidence" value="ECO:0007669"/>
    <property type="project" value="UniProtKB-KW"/>
</dbReference>
<dbReference type="InterPro" id="IPR013328">
    <property type="entry name" value="6PGD_dom2"/>
</dbReference>
<evidence type="ECO:0000313" key="6">
    <source>
        <dbReference type="EMBL" id="MFF3573906.1"/>
    </source>
</evidence>
<evidence type="ECO:0000256" key="1">
    <source>
        <dbReference type="ARBA" id="ARBA00009080"/>
    </source>
</evidence>
<dbReference type="InterPro" id="IPR036291">
    <property type="entry name" value="NAD(P)-bd_dom_sf"/>
</dbReference>
<keyword evidence="3" id="KW-0520">NAD</keyword>
<evidence type="ECO:0000256" key="3">
    <source>
        <dbReference type="ARBA" id="ARBA00023027"/>
    </source>
</evidence>
<dbReference type="Pfam" id="PF14833">
    <property type="entry name" value="NAD_binding_11"/>
    <property type="match status" value="1"/>
</dbReference>
<feature type="domain" description="3-hydroxyisobutyrate dehydrogenase-like NAD-binding" evidence="5">
    <location>
        <begin position="160"/>
        <end position="263"/>
    </location>
</feature>
<dbReference type="EMBL" id="JBIAQY010000022">
    <property type="protein sequence ID" value="MFF3573906.1"/>
    <property type="molecule type" value="Genomic_DNA"/>
</dbReference>
<comment type="similarity">
    <text evidence="1">Belongs to the HIBADH-related family.</text>
</comment>
<evidence type="ECO:0000313" key="7">
    <source>
        <dbReference type="Proteomes" id="UP001601992"/>
    </source>
</evidence>
<reference evidence="6 7" key="1">
    <citation type="submission" date="2024-10" db="EMBL/GenBank/DDBJ databases">
        <title>The Natural Products Discovery Center: Release of the First 8490 Sequenced Strains for Exploring Actinobacteria Biosynthetic Diversity.</title>
        <authorList>
            <person name="Kalkreuter E."/>
            <person name="Kautsar S.A."/>
            <person name="Yang D."/>
            <person name="Bader C.D."/>
            <person name="Teijaro C.N."/>
            <person name="Fluegel L."/>
            <person name="Davis C.M."/>
            <person name="Simpson J.R."/>
            <person name="Lauterbach L."/>
            <person name="Steele A.D."/>
            <person name="Gui C."/>
            <person name="Meng S."/>
            <person name="Li G."/>
            <person name="Viehrig K."/>
            <person name="Ye F."/>
            <person name="Su P."/>
            <person name="Kiefer A.F."/>
            <person name="Nichols A."/>
            <person name="Cepeda A.J."/>
            <person name="Yan W."/>
            <person name="Fan B."/>
            <person name="Jiang Y."/>
            <person name="Adhikari A."/>
            <person name="Zheng C.-J."/>
            <person name="Schuster L."/>
            <person name="Cowan T.M."/>
            <person name="Smanski M.J."/>
            <person name="Chevrette M.G."/>
            <person name="De Carvalho L.P.S."/>
            <person name="Shen B."/>
        </authorList>
    </citation>
    <scope>NUCLEOTIDE SEQUENCE [LARGE SCALE GENOMIC DNA]</scope>
    <source>
        <strain evidence="6 7">NPDC002593</strain>
    </source>
</reference>
<keyword evidence="2 6" id="KW-0560">Oxidoreductase</keyword>
<dbReference type="SUPFAM" id="SSF48179">
    <property type="entry name" value="6-phosphogluconate dehydrogenase C-terminal domain-like"/>
    <property type="match status" value="1"/>
</dbReference>
<protein>
    <submittedName>
        <fullName evidence="6">NAD(P)-dependent oxidoreductase</fullName>
        <ecNumber evidence="6">1.1.-.-</ecNumber>
    </submittedName>
</protein>
<dbReference type="InterPro" id="IPR029154">
    <property type="entry name" value="HIBADH-like_NADP-bd"/>
</dbReference>
<dbReference type="InterPro" id="IPR006115">
    <property type="entry name" value="6PGDH_NADP-bd"/>
</dbReference>
<accession>A0ABW6SFG8</accession>
<dbReference type="Gene3D" id="3.40.50.720">
    <property type="entry name" value="NAD(P)-binding Rossmann-like Domain"/>
    <property type="match status" value="1"/>
</dbReference>
<feature type="domain" description="6-phosphogluconate dehydrogenase NADP-binding" evidence="4">
    <location>
        <begin position="2"/>
        <end position="157"/>
    </location>
</feature>
<evidence type="ECO:0000259" key="5">
    <source>
        <dbReference type="Pfam" id="PF14833"/>
    </source>
</evidence>
<proteinExistence type="inferred from homology"/>
<sequence length="308" mass="32183">MKIGVVGLGNMGGEIATTLLRAGHEVTVFDIRPEAVERLVSAGAKGAESIASLAGDVDVLSVVVLNEEQVRGVRDEVAAAGRPATLVIHSTVTPGFVQTLAEASKAEKIDIVDATVAGGVARARTGDLTVMVGGEDTVVERLAPLFDAIGREVFHVGPAGAGSAVKLAVNYLTIGSYAIQMEAMEFARSFGLTEDALTAVLVTSNADSRAIRTWGYQDRMRRSAAAGTALPQVVMKKDVTSFAVAGAQNGVLLPLATMAAETLLNKVEVRDRFLDEVGAELPPRCSICSLELAAPYREVGVHPECARS</sequence>
<gene>
    <name evidence="6" type="ORF">ACFYXQ_39770</name>
</gene>
<dbReference type="Gene3D" id="1.10.1040.10">
    <property type="entry name" value="N-(1-d-carboxylethyl)-l-norvaline Dehydrogenase, domain 2"/>
    <property type="match status" value="1"/>
</dbReference>
<keyword evidence="7" id="KW-1185">Reference proteome</keyword>
<dbReference type="InterPro" id="IPR015815">
    <property type="entry name" value="HIBADH-related"/>
</dbReference>
<dbReference type="SUPFAM" id="SSF51735">
    <property type="entry name" value="NAD(P)-binding Rossmann-fold domains"/>
    <property type="match status" value="1"/>
</dbReference>